<gene>
    <name evidence="2" type="ORF">AACH11_18345</name>
</gene>
<name>A0ABU9BDE6_9BURK</name>
<dbReference type="Pfam" id="PF05545">
    <property type="entry name" value="FixQ"/>
    <property type="match status" value="1"/>
</dbReference>
<sequence>MDLNLLRSIATLLMFVLFVGICVWAWSRRQQAGFADAERLPLVDDDQVSR</sequence>
<proteinExistence type="predicted"/>
<keyword evidence="1" id="KW-1133">Transmembrane helix</keyword>
<dbReference type="EMBL" id="JBBUTF010000017">
    <property type="protein sequence ID" value="MEK8027925.1"/>
    <property type="molecule type" value="Genomic_DNA"/>
</dbReference>
<dbReference type="Proteomes" id="UP001368500">
    <property type="component" value="Unassembled WGS sequence"/>
</dbReference>
<feature type="transmembrane region" description="Helical" evidence="1">
    <location>
        <begin position="6"/>
        <end position="26"/>
    </location>
</feature>
<accession>A0ABU9BDE6</accession>
<keyword evidence="1" id="KW-0812">Transmembrane</keyword>
<evidence type="ECO:0000313" key="3">
    <source>
        <dbReference type="Proteomes" id="UP001368500"/>
    </source>
</evidence>
<comment type="caution">
    <text evidence="2">The sequence shown here is derived from an EMBL/GenBank/DDBJ whole genome shotgun (WGS) entry which is preliminary data.</text>
</comment>
<dbReference type="InterPro" id="IPR008621">
    <property type="entry name" value="Cbb3-typ_cyt_oxidase_comp"/>
</dbReference>
<protein>
    <submittedName>
        <fullName evidence="2">Cbb3-type cytochrome c oxidase subunit 3</fullName>
    </submittedName>
</protein>
<reference evidence="2 3" key="1">
    <citation type="submission" date="2024-04" db="EMBL/GenBank/DDBJ databases">
        <title>Novel species of the genus Ideonella isolated from streams.</title>
        <authorList>
            <person name="Lu H."/>
        </authorList>
    </citation>
    <scope>NUCLEOTIDE SEQUENCE [LARGE SCALE GENOMIC DNA]</scope>
    <source>
        <strain evidence="2 3">BYS139W</strain>
    </source>
</reference>
<organism evidence="2 3">
    <name type="scientific">Pseudaquabacterium rugosum</name>
    <dbReference type="NCBI Taxonomy" id="2984194"/>
    <lineage>
        <taxon>Bacteria</taxon>
        <taxon>Pseudomonadati</taxon>
        <taxon>Pseudomonadota</taxon>
        <taxon>Betaproteobacteria</taxon>
        <taxon>Burkholderiales</taxon>
        <taxon>Sphaerotilaceae</taxon>
        <taxon>Pseudaquabacterium</taxon>
    </lineage>
</organism>
<keyword evidence="3" id="KW-1185">Reference proteome</keyword>
<evidence type="ECO:0000256" key="1">
    <source>
        <dbReference type="SAM" id="Phobius"/>
    </source>
</evidence>
<keyword evidence="1" id="KW-0472">Membrane</keyword>
<dbReference type="RefSeq" id="WP_341375703.1">
    <property type="nucleotide sequence ID" value="NZ_JBBUTF010000017.1"/>
</dbReference>
<evidence type="ECO:0000313" key="2">
    <source>
        <dbReference type="EMBL" id="MEK8027925.1"/>
    </source>
</evidence>